<dbReference type="SUPFAM" id="SSF103473">
    <property type="entry name" value="MFS general substrate transporter"/>
    <property type="match status" value="1"/>
</dbReference>
<dbReference type="KEGG" id="pbal:CPBP_00045"/>
<evidence type="ECO:0000256" key="5">
    <source>
        <dbReference type="ARBA" id="ARBA00023136"/>
    </source>
</evidence>
<dbReference type="PROSITE" id="PS50850">
    <property type="entry name" value="MFS"/>
    <property type="match status" value="1"/>
</dbReference>
<dbReference type="PANTHER" id="PTHR43124">
    <property type="entry name" value="PURINE EFFLUX PUMP PBUE"/>
    <property type="match status" value="1"/>
</dbReference>
<feature type="transmembrane region" description="Helical" evidence="6">
    <location>
        <begin position="101"/>
        <end position="122"/>
    </location>
</feature>
<proteinExistence type="predicted"/>
<evidence type="ECO:0000256" key="6">
    <source>
        <dbReference type="SAM" id="Phobius"/>
    </source>
</evidence>
<dbReference type="InterPro" id="IPR036259">
    <property type="entry name" value="MFS_trans_sf"/>
</dbReference>
<dbReference type="GO" id="GO:0022857">
    <property type="term" value="F:transmembrane transporter activity"/>
    <property type="evidence" value="ECO:0007669"/>
    <property type="project" value="InterPro"/>
</dbReference>
<evidence type="ECO:0000313" key="9">
    <source>
        <dbReference type="Proteomes" id="UP000594001"/>
    </source>
</evidence>
<protein>
    <submittedName>
        <fullName evidence="8">L-galactonate transporter</fullName>
    </submittedName>
</protein>
<accession>A0A7L9RRZ5</accession>
<dbReference type="GO" id="GO:0005886">
    <property type="term" value="C:plasma membrane"/>
    <property type="evidence" value="ECO:0007669"/>
    <property type="project" value="UniProtKB-SubCell"/>
</dbReference>
<keyword evidence="4 6" id="KW-1133">Transmembrane helix</keyword>
<dbReference type="Pfam" id="PF07690">
    <property type="entry name" value="MFS_1"/>
    <property type="match status" value="1"/>
</dbReference>
<dbReference type="InterPro" id="IPR050189">
    <property type="entry name" value="MFS_Efflux_Transporters"/>
</dbReference>
<feature type="transmembrane region" description="Helical" evidence="6">
    <location>
        <begin position="134"/>
        <end position="163"/>
    </location>
</feature>
<feature type="transmembrane region" description="Helical" evidence="6">
    <location>
        <begin position="78"/>
        <end position="95"/>
    </location>
</feature>
<comment type="subcellular location">
    <subcellularLocation>
        <location evidence="1">Cell membrane</location>
        <topology evidence="1">Multi-pass membrane protein</topology>
    </subcellularLocation>
</comment>
<keyword evidence="3 6" id="KW-0812">Transmembrane</keyword>
<evidence type="ECO:0000256" key="4">
    <source>
        <dbReference type="ARBA" id="ARBA00022989"/>
    </source>
</evidence>
<dbReference type="InterPro" id="IPR011701">
    <property type="entry name" value="MFS"/>
</dbReference>
<reference evidence="8 9" key="1">
    <citation type="submission" date="2020-06" db="EMBL/GenBank/DDBJ databases">
        <title>The endosymbiont of the kinetoplastid Bodo saltans is a Paracaedibacter-like alpha-proteobacterium possessing a putative toxin-antitoxin system.</title>
        <authorList>
            <person name="Midha S."/>
            <person name="Rigden D.J."/>
            <person name="Siozios S."/>
            <person name="Hurst G.D.D."/>
            <person name="Jackson A.P."/>
        </authorList>
    </citation>
    <scope>NUCLEOTIDE SEQUENCE [LARGE SCALE GENOMIC DNA]</scope>
    <source>
        <strain evidence="8">Lake Konstanz</strain>
    </source>
</reference>
<dbReference type="Proteomes" id="UP000594001">
    <property type="component" value="Chromosome"/>
</dbReference>
<evidence type="ECO:0000256" key="3">
    <source>
        <dbReference type="ARBA" id="ARBA00022692"/>
    </source>
</evidence>
<keyword evidence="9" id="KW-1185">Reference proteome</keyword>
<evidence type="ECO:0000256" key="2">
    <source>
        <dbReference type="ARBA" id="ARBA00022475"/>
    </source>
</evidence>
<dbReference type="Gene3D" id="1.20.1250.20">
    <property type="entry name" value="MFS general substrate transporter like domains"/>
    <property type="match status" value="1"/>
</dbReference>
<dbReference type="PANTHER" id="PTHR43124:SF3">
    <property type="entry name" value="CHLORAMPHENICOL EFFLUX PUMP RV0191"/>
    <property type="match status" value="1"/>
</dbReference>
<keyword evidence="2" id="KW-1003">Cell membrane</keyword>
<evidence type="ECO:0000256" key="1">
    <source>
        <dbReference type="ARBA" id="ARBA00004651"/>
    </source>
</evidence>
<evidence type="ECO:0000313" key="8">
    <source>
        <dbReference type="EMBL" id="QOL19296.1"/>
    </source>
</evidence>
<dbReference type="RefSeq" id="WP_350332052.1">
    <property type="nucleotide sequence ID" value="NZ_CP054719.1"/>
</dbReference>
<sequence length="189" mass="21044">MLHILNSNRGILSWGLVALFFFYDYLLKFSVSVLKPTLMDEFNITATDFGWVISMYMLVYTVMQIPSGILVDRWGARKIITFAALACAAGCFLFSKADTTFALLMGRALIGFGASFALVTCSKLAAIWFNPNRFAFLFGSMVTIAFVGGMFGINLSTFLLSLYGWRSGMELAGFCMYRNGRCNVVDHSR</sequence>
<evidence type="ECO:0000259" key="7">
    <source>
        <dbReference type="PROSITE" id="PS50850"/>
    </source>
</evidence>
<dbReference type="AlphaFoldDB" id="A0A7L9RRZ5"/>
<gene>
    <name evidence="8" type="ORF">CPBP_00045</name>
</gene>
<feature type="transmembrane region" description="Helical" evidence="6">
    <location>
        <begin position="51"/>
        <end position="71"/>
    </location>
</feature>
<feature type="domain" description="Major facilitator superfamily (MFS) profile" evidence="7">
    <location>
        <begin position="10"/>
        <end position="189"/>
    </location>
</feature>
<keyword evidence="5 6" id="KW-0472">Membrane</keyword>
<dbReference type="EMBL" id="CP054719">
    <property type="protein sequence ID" value="QOL19296.1"/>
    <property type="molecule type" value="Genomic_DNA"/>
</dbReference>
<name>A0A7L9RRZ5_9PROT</name>
<dbReference type="InterPro" id="IPR020846">
    <property type="entry name" value="MFS_dom"/>
</dbReference>
<feature type="transmembrane region" description="Helical" evidence="6">
    <location>
        <begin position="12"/>
        <end position="31"/>
    </location>
</feature>
<organism evidence="8 9">
    <name type="scientific">Candidatus Bodocaedibacter vickermanii</name>
    <dbReference type="NCBI Taxonomy" id="2741701"/>
    <lineage>
        <taxon>Bacteria</taxon>
        <taxon>Pseudomonadati</taxon>
        <taxon>Pseudomonadota</taxon>
        <taxon>Alphaproteobacteria</taxon>
        <taxon>Holosporales</taxon>
        <taxon>Candidatus Paracaedibacteraceae</taxon>
        <taxon>Candidatus Bodocaedibacter</taxon>
    </lineage>
</organism>